<dbReference type="RefSeq" id="WP_169110051.1">
    <property type="nucleotide sequence ID" value="NZ_CP051684.1"/>
</dbReference>
<proteinExistence type="predicted"/>
<dbReference type="EMBL" id="CP051684">
    <property type="protein sequence ID" value="QJD88688.1"/>
    <property type="molecule type" value="Genomic_DNA"/>
</dbReference>
<protein>
    <submittedName>
        <fullName evidence="2">DUF3885 domain-containing protein</fullName>
    </submittedName>
</protein>
<name>A0ABX6M313_9BURK</name>
<dbReference type="Proteomes" id="UP000503117">
    <property type="component" value="Chromosome"/>
</dbReference>
<evidence type="ECO:0000313" key="2">
    <source>
        <dbReference type="EMBL" id="QJD88688.1"/>
    </source>
</evidence>
<dbReference type="InterPro" id="IPR024976">
    <property type="entry name" value="DUF3885"/>
</dbReference>
<dbReference type="Pfam" id="PF13021">
    <property type="entry name" value="DUF3885"/>
    <property type="match status" value="1"/>
</dbReference>
<evidence type="ECO:0000259" key="1">
    <source>
        <dbReference type="Pfam" id="PF13021"/>
    </source>
</evidence>
<organism evidence="2 3">
    <name type="scientific">Duganella dendranthematis</name>
    <dbReference type="NCBI Taxonomy" id="2728021"/>
    <lineage>
        <taxon>Bacteria</taxon>
        <taxon>Pseudomonadati</taxon>
        <taxon>Pseudomonadota</taxon>
        <taxon>Betaproteobacteria</taxon>
        <taxon>Burkholderiales</taxon>
        <taxon>Oxalobacteraceae</taxon>
        <taxon>Telluria group</taxon>
        <taxon>Duganella</taxon>
    </lineage>
</organism>
<accession>A0ABX6M313</accession>
<sequence>MNLKRETQEIVGYPYRYALFYNFPGGLRFELSEGGNPLDQVLTALRKATAVCEDVFANEKTILVHLLTFLPLSKFGLRRKLRELHVAGITIPEVRELWLDVEDQDDDEVFYWVNCAFEVPVSKVQNLIWCAVTTDFGTSLSPNPHCRVYLLNPSDGIVVHPYDDRGMDVISKHKSALAGLYERHKHLLLSHDIEIMRRTFADS</sequence>
<evidence type="ECO:0000313" key="3">
    <source>
        <dbReference type="Proteomes" id="UP000503117"/>
    </source>
</evidence>
<feature type="domain" description="DUF3885" evidence="1">
    <location>
        <begin position="13"/>
        <end position="192"/>
    </location>
</feature>
<keyword evidence="3" id="KW-1185">Reference proteome</keyword>
<gene>
    <name evidence="2" type="ORF">HH213_00265</name>
</gene>
<reference evidence="2 3" key="1">
    <citation type="submission" date="2020-04" db="EMBL/GenBank/DDBJ databases">
        <title>Genome sequencing of novel species.</title>
        <authorList>
            <person name="Heo J."/>
            <person name="Kim S.-J."/>
            <person name="Kim J.-S."/>
            <person name="Hong S.-B."/>
            <person name="Kwon S.-W."/>
        </authorList>
    </citation>
    <scope>NUCLEOTIDE SEQUENCE [LARGE SCALE GENOMIC DNA]</scope>
    <source>
        <strain evidence="2 3">AF9R3</strain>
    </source>
</reference>